<gene>
    <name evidence="1" type="ORF">BDW59DRAFT_167822</name>
</gene>
<reference evidence="1 2" key="1">
    <citation type="submission" date="2024-07" db="EMBL/GenBank/DDBJ databases">
        <title>Section-level genome sequencing and comparative genomics of Aspergillus sections Usti and Cavernicolus.</title>
        <authorList>
            <consortium name="Lawrence Berkeley National Laboratory"/>
            <person name="Nybo J.L."/>
            <person name="Vesth T.C."/>
            <person name="Theobald S."/>
            <person name="Frisvad J.C."/>
            <person name="Larsen T.O."/>
            <person name="Kjaerboelling I."/>
            <person name="Rothschild-Mancinelli K."/>
            <person name="Lyhne E.K."/>
            <person name="Kogle M.E."/>
            <person name="Barry K."/>
            <person name="Clum A."/>
            <person name="Na H."/>
            <person name="Ledsgaard L."/>
            <person name="Lin J."/>
            <person name="Lipzen A."/>
            <person name="Kuo A."/>
            <person name="Riley R."/>
            <person name="Mondo S."/>
            <person name="LaButti K."/>
            <person name="Haridas S."/>
            <person name="Pangalinan J."/>
            <person name="Salamov A.A."/>
            <person name="Simmons B.A."/>
            <person name="Magnuson J.K."/>
            <person name="Chen J."/>
            <person name="Drula E."/>
            <person name="Henrissat B."/>
            <person name="Wiebenga A."/>
            <person name="Lubbers R.J."/>
            <person name="Gomes A.C."/>
            <person name="Makela M.R."/>
            <person name="Stajich J."/>
            <person name="Grigoriev I.V."/>
            <person name="Mortensen U.H."/>
            <person name="De vries R.P."/>
            <person name="Baker S.E."/>
            <person name="Andersen M.R."/>
        </authorList>
    </citation>
    <scope>NUCLEOTIDE SEQUENCE [LARGE SCALE GENOMIC DNA]</scope>
    <source>
        <strain evidence="1 2">CBS 600.67</strain>
    </source>
</reference>
<protein>
    <submittedName>
        <fullName evidence="1">Protein-tyrosine phosphatase-like protein</fullName>
    </submittedName>
</protein>
<evidence type="ECO:0000313" key="1">
    <source>
        <dbReference type="EMBL" id="KAL2812443.1"/>
    </source>
</evidence>
<accession>A0ABR4HCC9</accession>
<dbReference type="InterPro" id="IPR026893">
    <property type="entry name" value="Tyr/Ser_Pase_IphP-type"/>
</dbReference>
<dbReference type="EMBL" id="JBFXLS010000181">
    <property type="protein sequence ID" value="KAL2812443.1"/>
    <property type="molecule type" value="Genomic_DNA"/>
</dbReference>
<name>A0ABR4HCC9_9EURO</name>
<keyword evidence="2" id="KW-1185">Reference proteome</keyword>
<evidence type="ECO:0000313" key="2">
    <source>
        <dbReference type="Proteomes" id="UP001610335"/>
    </source>
</evidence>
<dbReference type="InterPro" id="IPR029021">
    <property type="entry name" value="Prot-tyrosine_phosphatase-like"/>
</dbReference>
<sequence>MPTSIRVDGLFNLRDLGGYRSNLFPNARIRHGIIYRSGHLANITDFACDRLHELGVSLIINLTTPGETELFSGVVVLPDIPSWAHHLRAPYKNTVLSIADQVEKYKHVRTAGPTGVAQAYFKMLKSRPDVFQEILTRMIVYRTGVVCALLLSLGGVSDDVVADDYSFSEQNLQHMLPRMVELTLEVDPGVEDVEGLARVVTECRKDTMLITLEIVRMEYGGVYEYVKDCCNVSQGDIERIRRALLTEI</sequence>
<comment type="caution">
    <text evidence="1">The sequence shown here is derived from an EMBL/GenBank/DDBJ whole genome shotgun (WGS) entry which is preliminary data.</text>
</comment>
<dbReference type="Proteomes" id="UP001610335">
    <property type="component" value="Unassembled WGS sequence"/>
</dbReference>
<dbReference type="Gene3D" id="3.90.190.10">
    <property type="entry name" value="Protein tyrosine phosphatase superfamily"/>
    <property type="match status" value="1"/>
</dbReference>
<dbReference type="SUPFAM" id="SSF52799">
    <property type="entry name" value="(Phosphotyrosine protein) phosphatases II"/>
    <property type="match status" value="1"/>
</dbReference>
<dbReference type="Pfam" id="PF13350">
    <property type="entry name" value="Y_phosphatase3"/>
    <property type="match status" value="1"/>
</dbReference>
<proteinExistence type="predicted"/>
<organism evidence="1 2">
    <name type="scientific">Aspergillus cavernicola</name>
    <dbReference type="NCBI Taxonomy" id="176166"/>
    <lineage>
        <taxon>Eukaryota</taxon>
        <taxon>Fungi</taxon>
        <taxon>Dikarya</taxon>
        <taxon>Ascomycota</taxon>
        <taxon>Pezizomycotina</taxon>
        <taxon>Eurotiomycetes</taxon>
        <taxon>Eurotiomycetidae</taxon>
        <taxon>Eurotiales</taxon>
        <taxon>Aspergillaceae</taxon>
        <taxon>Aspergillus</taxon>
        <taxon>Aspergillus subgen. Nidulantes</taxon>
    </lineage>
</organism>